<dbReference type="EMBL" id="KB445796">
    <property type="protein sequence ID" value="EMD37727.1"/>
    <property type="molecule type" value="Genomic_DNA"/>
</dbReference>
<feature type="domain" description="DNA helicase Pif1-like DEAD-box helicase" evidence="2">
    <location>
        <begin position="3"/>
        <end position="68"/>
    </location>
</feature>
<reference evidence="3 4" key="1">
    <citation type="journal article" date="2012" name="Proc. Natl. Acad. Sci. U.S.A.">
        <title>Comparative genomics of Ceriporiopsis subvermispora and Phanerochaete chrysosporium provide insight into selective ligninolysis.</title>
        <authorList>
            <person name="Fernandez-Fueyo E."/>
            <person name="Ruiz-Duenas F.J."/>
            <person name="Ferreira P."/>
            <person name="Floudas D."/>
            <person name="Hibbett D.S."/>
            <person name="Canessa P."/>
            <person name="Larrondo L.F."/>
            <person name="James T.Y."/>
            <person name="Seelenfreund D."/>
            <person name="Lobos S."/>
            <person name="Polanco R."/>
            <person name="Tello M."/>
            <person name="Honda Y."/>
            <person name="Watanabe T."/>
            <person name="Watanabe T."/>
            <person name="Ryu J.S."/>
            <person name="Kubicek C.P."/>
            <person name="Schmoll M."/>
            <person name="Gaskell J."/>
            <person name="Hammel K.E."/>
            <person name="St John F.J."/>
            <person name="Vanden Wymelenberg A."/>
            <person name="Sabat G."/>
            <person name="Splinter BonDurant S."/>
            <person name="Syed K."/>
            <person name="Yadav J.S."/>
            <person name="Doddapaneni H."/>
            <person name="Subramanian V."/>
            <person name="Lavin J.L."/>
            <person name="Oguiza J.A."/>
            <person name="Perez G."/>
            <person name="Pisabarro A.G."/>
            <person name="Ramirez L."/>
            <person name="Santoyo F."/>
            <person name="Master E."/>
            <person name="Coutinho P.M."/>
            <person name="Henrissat B."/>
            <person name="Lombard V."/>
            <person name="Magnuson J.K."/>
            <person name="Kuees U."/>
            <person name="Hori C."/>
            <person name="Igarashi K."/>
            <person name="Samejima M."/>
            <person name="Held B.W."/>
            <person name="Barry K.W."/>
            <person name="LaButti K.M."/>
            <person name="Lapidus A."/>
            <person name="Lindquist E.A."/>
            <person name="Lucas S.M."/>
            <person name="Riley R."/>
            <person name="Salamov A.A."/>
            <person name="Hoffmeister D."/>
            <person name="Schwenk D."/>
            <person name="Hadar Y."/>
            <person name="Yarden O."/>
            <person name="de Vries R.P."/>
            <person name="Wiebenga A."/>
            <person name="Stenlid J."/>
            <person name="Eastwood D."/>
            <person name="Grigoriev I.V."/>
            <person name="Berka R.M."/>
            <person name="Blanchette R.A."/>
            <person name="Kersten P."/>
            <person name="Martinez A.T."/>
            <person name="Vicuna R."/>
            <person name="Cullen D."/>
        </authorList>
    </citation>
    <scope>NUCLEOTIDE SEQUENCE [LARGE SCALE GENOMIC DNA]</scope>
    <source>
        <strain evidence="3 4">B</strain>
    </source>
</reference>
<organism evidence="3 4">
    <name type="scientific">Ceriporiopsis subvermispora (strain B)</name>
    <name type="common">White-rot fungus</name>
    <name type="synonym">Gelatoporia subvermispora</name>
    <dbReference type="NCBI Taxonomy" id="914234"/>
    <lineage>
        <taxon>Eukaryota</taxon>
        <taxon>Fungi</taxon>
        <taxon>Dikarya</taxon>
        <taxon>Basidiomycota</taxon>
        <taxon>Agaricomycotina</taxon>
        <taxon>Agaricomycetes</taxon>
        <taxon>Polyporales</taxon>
        <taxon>Gelatoporiaceae</taxon>
        <taxon>Gelatoporia</taxon>
    </lineage>
</organism>
<protein>
    <recommendedName>
        <fullName evidence="1">ATP-dependent DNA helicase</fullName>
        <ecNumber evidence="1">5.6.2.3</ecNumber>
    </recommendedName>
</protein>
<dbReference type="HOGENOM" id="CLU_001324_8_2_1"/>
<dbReference type="Pfam" id="PF05970">
    <property type="entry name" value="PIF1"/>
    <property type="match status" value="1"/>
</dbReference>
<evidence type="ECO:0000259" key="2">
    <source>
        <dbReference type="Pfam" id="PF05970"/>
    </source>
</evidence>
<keyword evidence="1" id="KW-0067">ATP-binding</keyword>
<keyword evidence="1" id="KW-0547">Nucleotide-binding</keyword>
<keyword evidence="1" id="KW-0347">Helicase</keyword>
<evidence type="ECO:0000313" key="4">
    <source>
        <dbReference type="Proteomes" id="UP000016930"/>
    </source>
</evidence>
<dbReference type="GO" id="GO:0016887">
    <property type="term" value="F:ATP hydrolysis activity"/>
    <property type="evidence" value="ECO:0007669"/>
    <property type="project" value="RHEA"/>
</dbReference>
<keyword evidence="1" id="KW-0227">DNA damage</keyword>
<dbReference type="Gene3D" id="3.40.50.300">
    <property type="entry name" value="P-loop containing nucleotide triphosphate hydrolases"/>
    <property type="match status" value="1"/>
</dbReference>
<comment type="catalytic activity">
    <reaction evidence="1">
        <text>ATP + H2O = ADP + phosphate + H(+)</text>
        <dbReference type="Rhea" id="RHEA:13065"/>
        <dbReference type="ChEBI" id="CHEBI:15377"/>
        <dbReference type="ChEBI" id="CHEBI:15378"/>
        <dbReference type="ChEBI" id="CHEBI:30616"/>
        <dbReference type="ChEBI" id="CHEBI:43474"/>
        <dbReference type="ChEBI" id="CHEBI:456216"/>
        <dbReference type="EC" id="5.6.2.3"/>
    </reaction>
</comment>
<accession>M2RGW9</accession>
<dbReference type="SUPFAM" id="SSF52540">
    <property type="entry name" value="P-loop containing nucleoside triphosphate hydrolases"/>
    <property type="match status" value="1"/>
</dbReference>
<keyword evidence="1" id="KW-0378">Hydrolase</keyword>
<dbReference type="InterPro" id="IPR027417">
    <property type="entry name" value="P-loop_NTPase"/>
</dbReference>
<dbReference type="Proteomes" id="UP000016930">
    <property type="component" value="Unassembled WGS sequence"/>
</dbReference>
<dbReference type="OrthoDB" id="3366231at2759"/>
<dbReference type="GO" id="GO:0000723">
    <property type="term" value="P:telomere maintenance"/>
    <property type="evidence" value="ECO:0007669"/>
    <property type="project" value="InterPro"/>
</dbReference>
<dbReference type="PANTHER" id="PTHR10492:SF57">
    <property type="entry name" value="ATP-DEPENDENT DNA HELICASE"/>
    <property type="match status" value="1"/>
</dbReference>
<dbReference type="AlphaFoldDB" id="M2RGW9"/>
<comment type="similarity">
    <text evidence="1">Belongs to the helicase family.</text>
</comment>
<dbReference type="STRING" id="914234.M2RGW9"/>
<comment type="cofactor">
    <cofactor evidence="1">
        <name>Mg(2+)</name>
        <dbReference type="ChEBI" id="CHEBI:18420"/>
    </cofactor>
</comment>
<keyword evidence="4" id="KW-1185">Reference proteome</keyword>
<dbReference type="EC" id="5.6.2.3" evidence="1"/>
<name>M2RGW9_CERS8</name>
<dbReference type="InterPro" id="IPR010285">
    <property type="entry name" value="DNA_helicase_pif1-like_DEAD"/>
</dbReference>
<evidence type="ECO:0000313" key="3">
    <source>
        <dbReference type="EMBL" id="EMD37727.1"/>
    </source>
</evidence>
<proteinExistence type="inferred from homology"/>
<sequence>RGELIREASVIIWDEAPMAHNSVLACVEETCRRVMRNDLPFGGKVVILLGDFRQTCPVIRNGTRHQVV</sequence>
<dbReference type="GO" id="GO:0006281">
    <property type="term" value="P:DNA repair"/>
    <property type="evidence" value="ECO:0007669"/>
    <property type="project" value="UniProtKB-KW"/>
</dbReference>
<dbReference type="GO" id="GO:0043139">
    <property type="term" value="F:5'-3' DNA helicase activity"/>
    <property type="evidence" value="ECO:0007669"/>
    <property type="project" value="UniProtKB-EC"/>
</dbReference>
<dbReference type="PANTHER" id="PTHR10492">
    <property type="match status" value="1"/>
</dbReference>
<dbReference type="GO" id="GO:0006310">
    <property type="term" value="P:DNA recombination"/>
    <property type="evidence" value="ECO:0007669"/>
    <property type="project" value="UniProtKB-KW"/>
</dbReference>
<dbReference type="GO" id="GO:0005524">
    <property type="term" value="F:ATP binding"/>
    <property type="evidence" value="ECO:0007669"/>
    <property type="project" value="UniProtKB-KW"/>
</dbReference>
<feature type="non-terminal residue" evidence="3">
    <location>
        <position position="1"/>
    </location>
</feature>
<gene>
    <name evidence="3" type="ORF">CERSUDRAFT_37681</name>
</gene>
<evidence type="ECO:0000256" key="1">
    <source>
        <dbReference type="RuleBase" id="RU363044"/>
    </source>
</evidence>
<feature type="non-terminal residue" evidence="3">
    <location>
        <position position="68"/>
    </location>
</feature>
<keyword evidence="1" id="KW-0234">DNA repair</keyword>
<keyword evidence="1" id="KW-0233">DNA recombination</keyword>